<keyword evidence="1" id="KW-1133">Transmembrane helix</keyword>
<dbReference type="EMBL" id="REGN01007611">
    <property type="protein sequence ID" value="RNA05765.1"/>
    <property type="molecule type" value="Genomic_DNA"/>
</dbReference>
<dbReference type="Proteomes" id="UP000276133">
    <property type="component" value="Unassembled WGS sequence"/>
</dbReference>
<organism evidence="2 3">
    <name type="scientific">Brachionus plicatilis</name>
    <name type="common">Marine rotifer</name>
    <name type="synonym">Brachionus muelleri</name>
    <dbReference type="NCBI Taxonomy" id="10195"/>
    <lineage>
        <taxon>Eukaryota</taxon>
        <taxon>Metazoa</taxon>
        <taxon>Spiralia</taxon>
        <taxon>Gnathifera</taxon>
        <taxon>Rotifera</taxon>
        <taxon>Eurotatoria</taxon>
        <taxon>Monogononta</taxon>
        <taxon>Pseudotrocha</taxon>
        <taxon>Ploima</taxon>
        <taxon>Brachionidae</taxon>
        <taxon>Brachionus</taxon>
    </lineage>
</organism>
<evidence type="ECO:0000313" key="3">
    <source>
        <dbReference type="Proteomes" id="UP000276133"/>
    </source>
</evidence>
<comment type="caution">
    <text evidence="2">The sequence shown here is derived from an EMBL/GenBank/DDBJ whole genome shotgun (WGS) entry which is preliminary data.</text>
</comment>
<keyword evidence="1" id="KW-0812">Transmembrane</keyword>
<reference evidence="2 3" key="1">
    <citation type="journal article" date="2018" name="Sci. Rep.">
        <title>Genomic signatures of local adaptation to the degree of environmental predictability in rotifers.</title>
        <authorList>
            <person name="Franch-Gras L."/>
            <person name="Hahn C."/>
            <person name="Garcia-Roger E.M."/>
            <person name="Carmona M.J."/>
            <person name="Serra M."/>
            <person name="Gomez A."/>
        </authorList>
    </citation>
    <scope>NUCLEOTIDE SEQUENCE [LARGE SCALE GENOMIC DNA]</scope>
    <source>
        <strain evidence="2">HYR1</strain>
    </source>
</reference>
<evidence type="ECO:0000313" key="2">
    <source>
        <dbReference type="EMBL" id="RNA05765.1"/>
    </source>
</evidence>
<sequence length="257" mass="29230">MVGDIWHSIYGEISMGPCFRIRNRKTCATCFSVEQSKEKIRCSLATFSVLLYLNSTFYDDFFCHSKRLVQIWKIVPKNKNQVASLLGFIFRQSIELCNSIIRINLQGCCRHIAVSVYKNLETIVDNIKEVALHNTNIYHKSLQILELNLKIVLQNVSADTNFVPLKFSLCKNSAGLQNKLNLDGSKIAEFLQKKSLNHVTDIRSTHLGRSRFQLCLKFKFISSLGFVALCSILALFGGDGGVLRISKKQNRSQTRFI</sequence>
<evidence type="ECO:0008006" key="4">
    <source>
        <dbReference type="Google" id="ProtNLM"/>
    </source>
</evidence>
<keyword evidence="3" id="KW-1185">Reference proteome</keyword>
<feature type="transmembrane region" description="Helical" evidence="1">
    <location>
        <begin position="220"/>
        <end position="243"/>
    </location>
</feature>
<proteinExistence type="predicted"/>
<protein>
    <recommendedName>
        <fullName evidence="4">Transmembrane protein</fullName>
    </recommendedName>
</protein>
<name>A0A3M7Q458_BRAPC</name>
<evidence type="ECO:0000256" key="1">
    <source>
        <dbReference type="SAM" id="Phobius"/>
    </source>
</evidence>
<gene>
    <name evidence="2" type="ORF">BpHYR1_009548</name>
</gene>
<keyword evidence="1" id="KW-0472">Membrane</keyword>
<dbReference type="AlphaFoldDB" id="A0A3M7Q458"/>
<accession>A0A3M7Q458</accession>